<organism evidence="2">
    <name type="scientific">Rice tungro bacilliform virus</name>
    <dbReference type="NCBI Taxonomy" id="10654"/>
    <lineage>
        <taxon>Viruses</taxon>
        <taxon>Riboviria</taxon>
        <taxon>Pararnavirae</taxon>
        <taxon>Artverviricota</taxon>
        <taxon>Revtraviricetes</taxon>
        <taxon>Ortervirales</taxon>
        <taxon>Caulimoviridae</taxon>
        <taxon>Tungrovirus</taxon>
        <taxon>Tungrovirus oryzae</taxon>
    </lineage>
</organism>
<feature type="coiled-coil region" evidence="1">
    <location>
        <begin position="62"/>
        <end position="89"/>
    </location>
</feature>
<evidence type="ECO:0000313" key="2">
    <source>
        <dbReference type="EMBL" id="FAA00011.1"/>
    </source>
</evidence>
<keyword evidence="1" id="KW-0175">Coiled coil</keyword>
<name>Q5FV44_9VIRU</name>
<accession>Q5FV44</accession>
<protein>
    <submittedName>
        <fullName evidence="2">Uncharacterized protein</fullName>
    </submittedName>
</protein>
<proteinExistence type="predicted"/>
<gene>
    <name evidence="2" type="primary">orf x</name>
</gene>
<dbReference type="EMBL" id="BR000031">
    <property type="protein sequence ID" value="FAA00011.1"/>
    <property type="molecule type" value="Genomic_DNA"/>
</dbReference>
<reference evidence="2" key="1">
    <citation type="journal article" date="2004" name="BMC Genomics">
        <title>Reconstruction of putative DNA virus from endogenous rice tungro bacilliform virus-like sequences in the rice genome: implications for integration and evolution.</title>
        <authorList>
            <person name="Kunii M."/>
            <person name="Kanda M."/>
            <person name="Nagano H."/>
            <person name="Uyeda I."/>
            <person name="Kishima Y."/>
            <person name="Sano Y."/>
        </authorList>
    </citation>
    <scope>NUCLEOTIDE SEQUENCE</scope>
    <source>
        <strain evidence="2">ERTBV-C</strain>
    </source>
</reference>
<evidence type="ECO:0000256" key="1">
    <source>
        <dbReference type="SAM" id="Coils"/>
    </source>
</evidence>
<sequence>MISVVSEPVIIEKSNSEANIGKIITTKDNLNIRCRLNHIEDHSWHSNNSQLNLIVDLIYNFYINWDKKQEDLERRIEDLFKERKQSEEQYLLVSNKLNSVLKELEDYKIRQNKILQNSDYIKELLEIINSSKGKEIVLASTGIITSSQAINSEKWTYLGVCLEE</sequence>